<dbReference type="AlphaFoldDB" id="A0A4D4KIZ8"/>
<comment type="caution">
    <text evidence="1">The sequence shown here is derived from an EMBL/GenBank/DDBJ whole genome shotgun (WGS) entry which is preliminary data.</text>
</comment>
<dbReference type="Proteomes" id="UP000299290">
    <property type="component" value="Unassembled WGS sequence"/>
</dbReference>
<reference evidence="1 2" key="1">
    <citation type="journal article" date="2020" name="Int. J. Syst. Evol. Microbiol.">
        <title>Reclassification of Streptomyces castelarensis and Streptomyces sporoclivatus as later heterotypic synonyms of Streptomyces antimycoticus.</title>
        <authorList>
            <person name="Komaki H."/>
            <person name="Tamura T."/>
        </authorList>
    </citation>
    <scope>NUCLEOTIDE SEQUENCE [LARGE SCALE GENOMIC DNA]</scope>
    <source>
        <strain evidence="1 2">NBRC 12839</strain>
    </source>
</reference>
<gene>
    <name evidence="1" type="ORF">SANT12839_100330</name>
</gene>
<accession>A0A4D4KIZ8</accession>
<protein>
    <submittedName>
        <fullName evidence="1">Uncharacterized protein</fullName>
    </submittedName>
</protein>
<evidence type="ECO:0000313" key="2">
    <source>
        <dbReference type="Proteomes" id="UP000299290"/>
    </source>
</evidence>
<name>A0A4D4KIZ8_9ACTN</name>
<proteinExistence type="predicted"/>
<dbReference type="EMBL" id="BJHV01000002">
    <property type="protein sequence ID" value="GDY49151.1"/>
    <property type="molecule type" value="Genomic_DNA"/>
</dbReference>
<organism evidence="1 2">
    <name type="scientific">Streptomyces antimycoticus</name>
    <dbReference type="NCBI Taxonomy" id="68175"/>
    <lineage>
        <taxon>Bacteria</taxon>
        <taxon>Bacillati</taxon>
        <taxon>Actinomycetota</taxon>
        <taxon>Actinomycetes</taxon>
        <taxon>Kitasatosporales</taxon>
        <taxon>Streptomycetaceae</taxon>
        <taxon>Streptomyces</taxon>
        <taxon>Streptomyces violaceusniger group</taxon>
    </lineage>
</organism>
<evidence type="ECO:0000313" key="1">
    <source>
        <dbReference type="EMBL" id="GDY49151.1"/>
    </source>
</evidence>
<keyword evidence="2" id="KW-1185">Reference proteome</keyword>
<sequence length="79" mass="9037">MQGMGQHDFPLDLVEAQTAWYRTYWRLADSSPTASTTSDRRRLQELSAQIAGHPYWCGPSGTPAARMELKELARREVER</sequence>